<sequence length="187" mass="21964">MMKNNETAYETSFWAGDVAGNPFKVIKAFFHFAHLDYYKQNLSEVVTYSYKNEVYKQDNPSDVFILYTAFSSFIKVCFCLKDKSKKWMLKESLRSETVFRFSSLTKEEYDNPFIVFQKAFKEKPPEEFELFLRQITELSLSPHADDPGADLMTPYIYLIKMLDAVELMRERGVEKIKKKNLMDSVAT</sequence>
<protein>
    <submittedName>
        <fullName evidence="1">Uncharacterized protein</fullName>
    </submittedName>
</protein>
<reference evidence="2" key="1">
    <citation type="journal article" date="2019" name="Int. J. Syst. Evol. Microbiol.">
        <title>The Global Catalogue of Microorganisms (GCM) 10K type strain sequencing project: providing services to taxonomists for standard genome sequencing and annotation.</title>
        <authorList>
            <consortium name="The Broad Institute Genomics Platform"/>
            <consortium name="The Broad Institute Genome Sequencing Center for Infectious Disease"/>
            <person name="Wu L."/>
            <person name="Ma J."/>
        </authorList>
    </citation>
    <scope>NUCLEOTIDE SEQUENCE [LARGE SCALE GENOMIC DNA]</scope>
    <source>
        <strain evidence="2">WYCCWR 13023</strain>
    </source>
</reference>
<proteinExistence type="predicted"/>
<dbReference type="RefSeq" id="WP_246522226.1">
    <property type="nucleotide sequence ID" value="NZ_JAGYWA010000003.1"/>
</dbReference>
<name>A0ABV9PDJ4_9FLAO</name>
<evidence type="ECO:0000313" key="2">
    <source>
        <dbReference type="Proteomes" id="UP001595935"/>
    </source>
</evidence>
<dbReference type="Proteomes" id="UP001595935">
    <property type="component" value="Unassembled WGS sequence"/>
</dbReference>
<comment type="caution">
    <text evidence="1">The sequence shown here is derived from an EMBL/GenBank/DDBJ whole genome shotgun (WGS) entry which is preliminary data.</text>
</comment>
<organism evidence="1 2">
    <name type="scientific">Flavobacterium branchiicola</name>
    <dbReference type="NCBI Taxonomy" id="1114875"/>
    <lineage>
        <taxon>Bacteria</taxon>
        <taxon>Pseudomonadati</taxon>
        <taxon>Bacteroidota</taxon>
        <taxon>Flavobacteriia</taxon>
        <taxon>Flavobacteriales</taxon>
        <taxon>Flavobacteriaceae</taxon>
        <taxon>Flavobacterium</taxon>
    </lineage>
</organism>
<keyword evidence="2" id="KW-1185">Reference proteome</keyword>
<gene>
    <name evidence="1" type="ORF">ACFO5S_08710</name>
</gene>
<evidence type="ECO:0000313" key="1">
    <source>
        <dbReference type="EMBL" id="MFC4747527.1"/>
    </source>
</evidence>
<accession>A0ABV9PDJ4</accession>
<dbReference type="EMBL" id="JBHSGV010000003">
    <property type="protein sequence ID" value="MFC4747527.1"/>
    <property type="molecule type" value="Genomic_DNA"/>
</dbReference>